<dbReference type="InterPro" id="IPR036291">
    <property type="entry name" value="NAD(P)-bd_dom_sf"/>
</dbReference>
<dbReference type="InterPro" id="IPR045865">
    <property type="entry name" value="ACT-like_dom_sf"/>
</dbReference>
<dbReference type="GO" id="GO:0006564">
    <property type="term" value="P:L-serine biosynthetic process"/>
    <property type="evidence" value="ECO:0007669"/>
    <property type="project" value="UniProtKB-KW"/>
</dbReference>
<evidence type="ECO:0000313" key="17">
    <source>
        <dbReference type="EMBL" id="KAL1583753.1"/>
    </source>
</evidence>
<evidence type="ECO:0000256" key="13">
    <source>
        <dbReference type="ARBA" id="ARBA00048731"/>
    </source>
</evidence>
<dbReference type="PANTHER" id="PTHR42789">
    <property type="entry name" value="D-ISOMER SPECIFIC 2-HYDROXYACID DEHYDROGENASE FAMILY PROTEIN (AFU_ORTHOLOGUE AFUA_6G10090)"/>
    <property type="match status" value="1"/>
</dbReference>
<evidence type="ECO:0000256" key="9">
    <source>
        <dbReference type="ARBA" id="ARBA00023027"/>
    </source>
</evidence>
<keyword evidence="8 14" id="KW-0560">Oxidoreductase</keyword>
<feature type="region of interest" description="Disordered" evidence="15">
    <location>
        <begin position="19"/>
        <end position="45"/>
    </location>
</feature>
<evidence type="ECO:0000256" key="8">
    <source>
        <dbReference type="ARBA" id="ARBA00023002"/>
    </source>
</evidence>
<proteinExistence type="inferred from homology"/>
<evidence type="ECO:0000256" key="3">
    <source>
        <dbReference type="ARBA" id="ARBA00005854"/>
    </source>
</evidence>
<evidence type="ECO:0000256" key="4">
    <source>
        <dbReference type="ARBA" id="ARBA00013001"/>
    </source>
</evidence>
<dbReference type="SUPFAM" id="SSF51735">
    <property type="entry name" value="NAD(P)-binding Rossmann-fold domains"/>
    <property type="match status" value="1"/>
</dbReference>
<reference evidence="17 18" key="1">
    <citation type="journal article" date="2020" name="Microbiol. Resour. Announc.">
        <title>Draft Genome Sequence of a Cladosporium Species Isolated from the Mesophotic Ascidian Didemnum maculosum.</title>
        <authorList>
            <person name="Gioti A."/>
            <person name="Siaperas R."/>
            <person name="Nikolaivits E."/>
            <person name="Le Goff G."/>
            <person name="Ouazzani J."/>
            <person name="Kotoulas G."/>
            <person name="Topakas E."/>
        </authorList>
    </citation>
    <scope>NUCLEOTIDE SEQUENCE [LARGE SCALE GENOMIC DNA]</scope>
    <source>
        <strain evidence="17 18">TM138-S3</strain>
    </source>
</reference>
<comment type="pathway">
    <text evidence="2">Amino-acid biosynthesis; L-serine biosynthesis; L-serine from 3-phospho-D-glycerate: step 1/3.</text>
</comment>
<dbReference type="PROSITE" id="PS00670">
    <property type="entry name" value="D_2_HYDROXYACID_DH_2"/>
    <property type="match status" value="1"/>
</dbReference>
<feature type="domain" description="ACT" evidence="16">
    <location>
        <begin position="404"/>
        <end position="474"/>
    </location>
</feature>
<name>A0AB34KGA2_9PEZI</name>
<evidence type="ECO:0000256" key="2">
    <source>
        <dbReference type="ARBA" id="ARBA00005216"/>
    </source>
</evidence>
<accession>A0AB34KGA2</accession>
<dbReference type="InterPro" id="IPR006140">
    <property type="entry name" value="D-isomer_DH_NAD-bd"/>
</dbReference>
<dbReference type="InterPro" id="IPR029752">
    <property type="entry name" value="D-isomer_DH_CS1"/>
</dbReference>
<evidence type="ECO:0000256" key="1">
    <source>
        <dbReference type="ARBA" id="ARBA00003800"/>
    </source>
</evidence>
<evidence type="ECO:0000256" key="12">
    <source>
        <dbReference type="ARBA" id="ARBA00048126"/>
    </source>
</evidence>
<gene>
    <name evidence="17" type="ORF">WHR41_07499</name>
</gene>
<dbReference type="NCBIfam" id="NF008759">
    <property type="entry name" value="PRK11790.1"/>
    <property type="match status" value="1"/>
</dbReference>
<sequence length="474" mass="51290">MPSEALNIPVRGGHAAQDIGEVSNSFGGNEVSTSPTATFHSPANSLGALRKPSAKQLKPFNTQDIKVLLLENVNETGQTILKGQKYQVEALKSSLPEDQLIEKIKDVHVIGIRSKTKLTANVLKHAKNLIVIGCFCIGTNQVDLQYAAESGIAVFNSPFSNSRSVAELMIGEIICLARQLGDRSMELHNGTWAKVSAGCWEVRGKTLGIIGYGHVGSQLSVLAEAMGMKVIYYDVINLMGLGTATQVPKLEDLLRQADFVTLHVPEIEDTKGMISTKEFEQMRKGAYLLNASRGSVVDIPALIKASQSGKLAGAALDVYPNEPGGNGPNFNAELNDFTEELRKLKNVLLTPHIGGSTEEAQSAIGVEVAEALVNYVNFGTTVGAVNMPEVSLRSLTLEEPNHVRVVYIHKNVPGVLRKVNEILGDHNVDKQMTDSRGDVAYLMADISDVNANDIRGLYQSLEDLGSRIMTRVLY</sequence>
<comment type="catalytic activity">
    <reaction evidence="13">
        <text>(2R)-3-phosphoglycerate + NAD(+) = 3-phosphooxypyruvate + NADH + H(+)</text>
        <dbReference type="Rhea" id="RHEA:12641"/>
        <dbReference type="ChEBI" id="CHEBI:15378"/>
        <dbReference type="ChEBI" id="CHEBI:18110"/>
        <dbReference type="ChEBI" id="CHEBI:57540"/>
        <dbReference type="ChEBI" id="CHEBI:57945"/>
        <dbReference type="ChEBI" id="CHEBI:58272"/>
        <dbReference type="EC" id="1.1.1.95"/>
    </reaction>
</comment>
<evidence type="ECO:0000256" key="5">
    <source>
        <dbReference type="ARBA" id="ARBA00013143"/>
    </source>
</evidence>
<dbReference type="SUPFAM" id="SSF55021">
    <property type="entry name" value="ACT-like"/>
    <property type="match status" value="1"/>
</dbReference>
<dbReference type="InterPro" id="IPR050857">
    <property type="entry name" value="D-2-hydroxyacid_DH"/>
</dbReference>
<dbReference type="EMBL" id="JAAQHG020000032">
    <property type="protein sequence ID" value="KAL1583753.1"/>
    <property type="molecule type" value="Genomic_DNA"/>
</dbReference>
<keyword evidence="7" id="KW-0028">Amino-acid biosynthesis</keyword>
<dbReference type="FunFam" id="3.30.70.260:FF:000036">
    <property type="entry name" value="D-3-phosphoglycerate dehydrogenase"/>
    <property type="match status" value="1"/>
</dbReference>
<dbReference type="PROSITE" id="PS51671">
    <property type="entry name" value="ACT"/>
    <property type="match status" value="1"/>
</dbReference>
<keyword evidence="6" id="KW-0597">Phosphoprotein</keyword>
<dbReference type="RefSeq" id="XP_069226860.1">
    <property type="nucleotide sequence ID" value="XM_069376103.1"/>
</dbReference>
<comment type="caution">
    <text evidence="17">The sequence shown here is derived from an EMBL/GenBank/DDBJ whole genome shotgun (WGS) entry which is preliminary data.</text>
</comment>
<keyword evidence="9" id="KW-0520">NAD</keyword>
<keyword evidence="18" id="KW-1185">Reference proteome</keyword>
<dbReference type="Proteomes" id="UP000803884">
    <property type="component" value="Unassembled WGS sequence"/>
</dbReference>
<dbReference type="GeneID" id="96008941"/>
<dbReference type="InterPro" id="IPR002912">
    <property type="entry name" value="ACT_dom"/>
</dbReference>
<comment type="similarity">
    <text evidence="3 14">Belongs to the D-isomer specific 2-hydroxyacid dehydrogenase family.</text>
</comment>
<dbReference type="CDD" id="cd12176">
    <property type="entry name" value="PGDH_3"/>
    <property type="match status" value="1"/>
</dbReference>
<dbReference type="Pfam" id="PF00389">
    <property type="entry name" value="2-Hacid_dh"/>
    <property type="match status" value="1"/>
</dbReference>
<dbReference type="InterPro" id="IPR006139">
    <property type="entry name" value="D-isomer_2_OHA_DH_cat_dom"/>
</dbReference>
<evidence type="ECO:0000256" key="15">
    <source>
        <dbReference type="SAM" id="MobiDB-lite"/>
    </source>
</evidence>
<dbReference type="Gene3D" id="3.30.70.260">
    <property type="match status" value="1"/>
</dbReference>
<protein>
    <recommendedName>
        <fullName evidence="11">2-oxoglutarate reductase</fullName>
        <ecNumber evidence="4">1.1.1.399</ecNumber>
        <ecNumber evidence="5">1.1.1.95</ecNumber>
    </recommendedName>
</protein>
<feature type="compositionally biased region" description="Polar residues" evidence="15">
    <location>
        <begin position="22"/>
        <end position="44"/>
    </location>
</feature>
<dbReference type="Gene3D" id="3.40.50.720">
    <property type="entry name" value="NAD(P)-binding Rossmann-like Domain"/>
    <property type="match status" value="2"/>
</dbReference>
<evidence type="ECO:0000259" key="16">
    <source>
        <dbReference type="PROSITE" id="PS51671"/>
    </source>
</evidence>
<dbReference type="AlphaFoldDB" id="A0AB34KGA2"/>
<dbReference type="GO" id="GO:0051287">
    <property type="term" value="F:NAD binding"/>
    <property type="evidence" value="ECO:0007669"/>
    <property type="project" value="InterPro"/>
</dbReference>
<dbReference type="EC" id="1.1.1.95" evidence="5"/>
<comment type="catalytic activity">
    <reaction evidence="12">
        <text>(R)-2-hydroxyglutarate + NAD(+) = 2-oxoglutarate + NADH + H(+)</text>
        <dbReference type="Rhea" id="RHEA:49612"/>
        <dbReference type="ChEBI" id="CHEBI:15378"/>
        <dbReference type="ChEBI" id="CHEBI:15801"/>
        <dbReference type="ChEBI" id="CHEBI:16810"/>
        <dbReference type="ChEBI" id="CHEBI:57540"/>
        <dbReference type="ChEBI" id="CHEBI:57945"/>
        <dbReference type="EC" id="1.1.1.399"/>
    </reaction>
</comment>
<dbReference type="SUPFAM" id="SSF52283">
    <property type="entry name" value="Formate/glycerate dehydrogenase catalytic domain-like"/>
    <property type="match status" value="1"/>
</dbReference>
<comment type="function">
    <text evidence="1">Catalyzes the reversible oxidation of 3-phospho-D-glycerate to 3-phosphonooxypyruvate, the first step of the phosphorylated L-serine biosynthesis pathway. Also catalyzes the reversible oxidation of 2-hydroxyglutarate to 2-oxoglutarate.</text>
</comment>
<evidence type="ECO:0000313" key="18">
    <source>
        <dbReference type="Proteomes" id="UP000803884"/>
    </source>
</evidence>
<evidence type="ECO:0000256" key="10">
    <source>
        <dbReference type="ARBA" id="ARBA00023299"/>
    </source>
</evidence>
<dbReference type="GO" id="GO:0061759">
    <property type="term" value="F:2-oxoglutarate reductase activity"/>
    <property type="evidence" value="ECO:0007669"/>
    <property type="project" value="UniProtKB-ARBA"/>
</dbReference>
<dbReference type="EC" id="1.1.1.399" evidence="4"/>
<dbReference type="InterPro" id="IPR029753">
    <property type="entry name" value="D-isomer_DH_CS"/>
</dbReference>
<dbReference type="GO" id="GO:0004617">
    <property type="term" value="F:phosphoglycerate dehydrogenase activity"/>
    <property type="evidence" value="ECO:0007669"/>
    <property type="project" value="UniProtKB-EC"/>
</dbReference>
<dbReference type="Pfam" id="PF02826">
    <property type="entry name" value="2-Hacid_dh_C"/>
    <property type="match status" value="1"/>
</dbReference>
<dbReference type="PANTHER" id="PTHR42789:SF1">
    <property type="entry name" value="D-ISOMER SPECIFIC 2-HYDROXYACID DEHYDROGENASE FAMILY PROTEIN (AFU_ORTHOLOGUE AFUA_6G10090)"/>
    <property type="match status" value="1"/>
</dbReference>
<keyword evidence="10" id="KW-0718">Serine biosynthesis</keyword>
<evidence type="ECO:0000256" key="6">
    <source>
        <dbReference type="ARBA" id="ARBA00022553"/>
    </source>
</evidence>
<organism evidence="17 18">
    <name type="scientific">Cladosporium halotolerans</name>
    <dbReference type="NCBI Taxonomy" id="1052096"/>
    <lineage>
        <taxon>Eukaryota</taxon>
        <taxon>Fungi</taxon>
        <taxon>Dikarya</taxon>
        <taxon>Ascomycota</taxon>
        <taxon>Pezizomycotina</taxon>
        <taxon>Dothideomycetes</taxon>
        <taxon>Dothideomycetidae</taxon>
        <taxon>Cladosporiales</taxon>
        <taxon>Cladosporiaceae</taxon>
        <taxon>Cladosporium</taxon>
    </lineage>
</organism>
<evidence type="ECO:0000256" key="11">
    <source>
        <dbReference type="ARBA" id="ARBA00030455"/>
    </source>
</evidence>
<evidence type="ECO:0000256" key="7">
    <source>
        <dbReference type="ARBA" id="ARBA00022605"/>
    </source>
</evidence>
<dbReference type="PROSITE" id="PS00671">
    <property type="entry name" value="D_2_HYDROXYACID_DH_3"/>
    <property type="match status" value="1"/>
</dbReference>
<dbReference type="FunFam" id="3.40.50.720:FF:000041">
    <property type="entry name" value="D-3-phosphoglycerate dehydrogenase"/>
    <property type="match status" value="1"/>
</dbReference>
<evidence type="ECO:0000256" key="14">
    <source>
        <dbReference type="RuleBase" id="RU003719"/>
    </source>
</evidence>
<dbReference type="PROSITE" id="PS00065">
    <property type="entry name" value="D_2_HYDROXYACID_DH_1"/>
    <property type="match status" value="1"/>
</dbReference>